<evidence type="ECO:0000259" key="2">
    <source>
        <dbReference type="Pfam" id="PF01205"/>
    </source>
</evidence>
<dbReference type="PANTHER" id="PTHR16301:SF20">
    <property type="entry name" value="IMPACT FAMILY MEMBER YIGZ"/>
    <property type="match status" value="1"/>
</dbReference>
<comment type="similarity">
    <text evidence="1">Belongs to the IMPACT family.</text>
</comment>
<dbReference type="InterPro" id="IPR035647">
    <property type="entry name" value="EFG_III/V"/>
</dbReference>
<accession>A0A087E675</accession>
<name>A0A087E675_9BIFI</name>
<dbReference type="GO" id="GO:0006446">
    <property type="term" value="P:regulation of translational initiation"/>
    <property type="evidence" value="ECO:0007669"/>
    <property type="project" value="TreeGrafter"/>
</dbReference>
<dbReference type="Gene3D" id="3.30.70.240">
    <property type="match status" value="1"/>
</dbReference>
<dbReference type="AlphaFoldDB" id="A0A087E675"/>
<evidence type="ECO:0008006" key="6">
    <source>
        <dbReference type="Google" id="ProtNLM"/>
    </source>
</evidence>
<organism evidence="4 5">
    <name type="scientific">Bifidobacterium thermacidophilum subsp. thermacidophilum</name>
    <dbReference type="NCBI Taxonomy" id="79262"/>
    <lineage>
        <taxon>Bacteria</taxon>
        <taxon>Bacillati</taxon>
        <taxon>Actinomycetota</taxon>
        <taxon>Actinomycetes</taxon>
        <taxon>Bifidobacteriales</taxon>
        <taxon>Bifidobacteriaceae</taxon>
        <taxon>Bifidobacterium</taxon>
    </lineage>
</organism>
<dbReference type="PANTHER" id="PTHR16301">
    <property type="entry name" value="IMPACT-RELATED"/>
    <property type="match status" value="1"/>
</dbReference>
<dbReference type="SUPFAM" id="SSF54980">
    <property type="entry name" value="EF-G C-terminal domain-like"/>
    <property type="match status" value="1"/>
</dbReference>
<dbReference type="Pfam" id="PF01205">
    <property type="entry name" value="Impact_N"/>
    <property type="match status" value="1"/>
</dbReference>
<dbReference type="SUPFAM" id="SSF54211">
    <property type="entry name" value="Ribosomal protein S5 domain 2-like"/>
    <property type="match status" value="1"/>
</dbReference>
<feature type="domain" description="Impact N-terminal" evidence="2">
    <location>
        <begin position="22"/>
        <end position="127"/>
    </location>
</feature>
<dbReference type="Proteomes" id="UP000029003">
    <property type="component" value="Unassembled WGS sequence"/>
</dbReference>
<dbReference type="InterPro" id="IPR023582">
    <property type="entry name" value="Impact"/>
</dbReference>
<dbReference type="EMBL" id="JGZT01000005">
    <property type="protein sequence ID" value="KFJ03276.1"/>
    <property type="molecule type" value="Genomic_DNA"/>
</dbReference>
<evidence type="ECO:0000256" key="1">
    <source>
        <dbReference type="ARBA" id="ARBA00007665"/>
    </source>
</evidence>
<dbReference type="InterPro" id="IPR020568">
    <property type="entry name" value="Ribosomal_Su5_D2-typ_SF"/>
</dbReference>
<dbReference type="RefSeq" id="WP_029575822.1">
    <property type="nucleotide sequence ID" value="NZ_JGZT01000005.1"/>
</dbReference>
<evidence type="ECO:0000313" key="4">
    <source>
        <dbReference type="EMBL" id="KFJ03276.1"/>
    </source>
</evidence>
<protein>
    <recommendedName>
        <fullName evidence="6">YigZ family protein</fullName>
    </recommendedName>
</protein>
<feature type="domain" description="UPF0029" evidence="3">
    <location>
        <begin position="145"/>
        <end position="198"/>
    </location>
</feature>
<dbReference type="InterPro" id="IPR001498">
    <property type="entry name" value="Impact_N"/>
</dbReference>
<dbReference type="Gene3D" id="3.30.230.30">
    <property type="entry name" value="Impact, N-terminal domain"/>
    <property type="match status" value="1"/>
</dbReference>
<gene>
    <name evidence="4" type="ORF">THER5_0734</name>
</gene>
<evidence type="ECO:0000259" key="3">
    <source>
        <dbReference type="Pfam" id="PF09186"/>
    </source>
</evidence>
<dbReference type="Pfam" id="PF09186">
    <property type="entry name" value="DUF1949"/>
    <property type="match status" value="1"/>
</dbReference>
<dbReference type="InterPro" id="IPR015269">
    <property type="entry name" value="UPF0029_Impact_C"/>
</dbReference>
<reference evidence="4 5" key="1">
    <citation type="submission" date="2014-03" db="EMBL/GenBank/DDBJ databases">
        <title>Genomics of Bifidobacteria.</title>
        <authorList>
            <person name="Ventura M."/>
            <person name="Milani C."/>
            <person name="Lugli G.A."/>
        </authorList>
    </citation>
    <scope>NUCLEOTIDE SEQUENCE [LARGE SCALE GENOMIC DNA]</scope>
    <source>
        <strain evidence="4 5">LMG 21395</strain>
    </source>
</reference>
<comment type="caution">
    <text evidence="4">The sequence shown here is derived from an EMBL/GenBank/DDBJ whole genome shotgun (WGS) entry which is preliminary data.</text>
</comment>
<proteinExistence type="inferred from homology"/>
<evidence type="ECO:0000313" key="5">
    <source>
        <dbReference type="Proteomes" id="UP000029003"/>
    </source>
</evidence>
<dbReference type="InterPro" id="IPR036956">
    <property type="entry name" value="Impact_N_sf"/>
</dbReference>
<dbReference type="GO" id="GO:0005737">
    <property type="term" value="C:cytoplasm"/>
    <property type="evidence" value="ECO:0007669"/>
    <property type="project" value="TreeGrafter"/>
</dbReference>
<sequence length="213" mass="22793">MAESFTVLNPASAPAQGALTDKKSEFIADICHVDELAQAVSFVETIRERHPKARHVAYAAICGDQGRLAERMSDDGEPSGTAGKPILDVLRANHLTDCVVTVTRYFGGILLGSGGLTRAYSSAASLAVKAADAARIATCVRLRMTVGYPQLDTLTHLIAQSDGVRDNEQYTDVVRLDALIEQSKAQAFSARVVEAFSGSVHAERIGVEHRAIQ</sequence>
<dbReference type="OrthoDB" id="9813771at2"/>